<organism evidence="4 5">
    <name type="scientific">Aquamicrobium segne</name>
    <dbReference type="NCBI Taxonomy" id="469547"/>
    <lineage>
        <taxon>Bacteria</taxon>
        <taxon>Pseudomonadati</taxon>
        <taxon>Pseudomonadota</taxon>
        <taxon>Alphaproteobacteria</taxon>
        <taxon>Hyphomicrobiales</taxon>
        <taxon>Phyllobacteriaceae</taxon>
        <taxon>Aquamicrobium</taxon>
    </lineage>
</organism>
<keyword evidence="1 4" id="KW-0808">Transferase</keyword>
<dbReference type="PANTHER" id="PTHR43877">
    <property type="entry name" value="AMINOALKYLPHOSPHONATE N-ACETYLTRANSFERASE-RELATED-RELATED"/>
    <property type="match status" value="1"/>
</dbReference>
<sequence>MNRNLDNCLHLSGVIRQLRPSDLPKFRDHLLRLDATSRRERFNGLVHDRFISAYAYRSFAAGTTIIAYLEGDEVLGAAEIHERAGTQEPTAEIAFSVEPHLQHRGLGRLLFAQLIEKARDFGYTKLLISTTPQNAPMRALARRYNAHLAFQDGETLGNIDLDPLMPLSVSASAGKPERAVL</sequence>
<dbReference type="Pfam" id="PF00583">
    <property type="entry name" value="Acetyltransf_1"/>
    <property type="match status" value="1"/>
</dbReference>
<comment type="caution">
    <text evidence="4">The sequence shown here is derived from an EMBL/GenBank/DDBJ whole genome shotgun (WGS) entry which is preliminary data.</text>
</comment>
<dbReference type="EMBL" id="JBHSLL010000029">
    <property type="protein sequence ID" value="MFC5386402.1"/>
    <property type="molecule type" value="Genomic_DNA"/>
</dbReference>
<dbReference type="GO" id="GO:0016746">
    <property type="term" value="F:acyltransferase activity"/>
    <property type="evidence" value="ECO:0007669"/>
    <property type="project" value="UniProtKB-KW"/>
</dbReference>
<dbReference type="CDD" id="cd04301">
    <property type="entry name" value="NAT_SF"/>
    <property type="match status" value="1"/>
</dbReference>
<dbReference type="SUPFAM" id="SSF55729">
    <property type="entry name" value="Acyl-CoA N-acyltransferases (Nat)"/>
    <property type="match status" value="1"/>
</dbReference>
<dbReference type="Gene3D" id="3.40.630.30">
    <property type="match status" value="1"/>
</dbReference>
<keyword evidence="5" id="KW-1185">Reference proteome</keyword>
<keyword evidence="2 4" id="KW-0012">Acyltransferase</keyword>
<evidence type="ECO:0000259" key="3">
    <source>
        <dbReference type="PROSITE" id="PS51186"/>
    </source>
</evidence>
<protein>
    <submittedName>
        <fullName evidence="4">GNAT family N-acetyltransferase</fullName>
        <ecNumber evidence="4">2.3.-.-</ecNumber>
    </submittedName>
</protein>
<dbReference type="InterPro" id="IPR016181">
    <property type="entry name" value="Acyl_CoA_acyltransferase"/>
</dbReference>
<dbReference type="RefSeq" id="WP_378229369.1">
    <property type="nucleotide sequence ID" value="NZ_JBHSLL010000029.1"/>
</dbReference>
<reference evidence="5" key="1">
    <citation type="journal article" date="2019" name="Int. J. Syst. Evol. Microbiol.">
        <title>The Global Catalogue of Microorganisms (GCM) 10K type strain sequencing project: providing services to taxonomists for standard genome sequencing and annotation.</title>
        <authorList>
            <consortium name="The Broad Institute Genomics Platform"/>
            <consortium name="The Broad Institute Genome Sequencing Center for Infectious Disease"/>
            <person name="Wu L."/>
            <person name="Ma J."/>
        </authorList>
    </citation>
    <scope>NUCLEOTIDE SEQUENCE [LARGE SCALE GENOMIC DNA]</scope>
    <source>
        <strain evidence="5">CGMCC 4.1415</strain>
    </source>
</reference>
<evidence type="ECO:0000256" key="1">
    <source>
        <dbReference type="ARBA" id="ARBA00022679"/>
    </source>
</evidence>
<evidence type="ECO:0000313" key="5">
    <source>
        <dbReference type="Proteomes" id="UP001596016"/>
    </source>
</evidence>
<evidence type="ECO:0000313" key="4">
    <source>
        <dbReference type="EMBL" id="MFC5386402.1"/>
    </source>
</evidence>
<dbReference type="EC" id="2.3.-.-" evidence="4"/>
<dbReference type="PROSITE" id="PS51186">
    <property type="entry name" value="GNAT"/>
    <property type="match status" value="1"/>
</dbReference>
<accession>A0ABW0GY51</accession>
<proteinExistence type="predicted"/>
<name>A0ABW0GY51_9HYPH</name>
<evidence type="ECO:0000256" key="2">
    <source>
        <dbReference type="ARBA" id="ARBA00023315"/>
    </source>
</evidence>
<dbReference type="Proteomes" id="UP001596016">
    <property type="component" value="Unassembled WGS sequence"/>
</dbReference>
<gene>
    <name evidence="4" type="ORF">ACFPLB_10530</name>
</gene>
<dbReference type="InterPro" id="IPR050832">
    <property type="entry name" value="Bact_Acetyltransf"/>
</dbReference>
<feature type="domain" description="N-acetyltransferase" evidence="3">
    <location>
        <begin position="13"/>
        <end position="170"/>
    </location>
</feature>
<dbReference type="InterPro" id="IPR000182">
    <property type="entry name" value="GNAT_dom"/>
</dbReference>